<dbReference type="RefSeq" id="XP_060671100.1">
    <property type="nucleotide sequence ID" value="XM_060815117.1"/>
</dbReference>
<gene>
    <name evidence="2" type="primary">LOC132800815</name>
</gene>
<name>A0ABM4A340_ZIZJJ</name>
<reference evidence="2" key="1">
    <citation type="submission" date="2025-08" db="UniProtKB">
        <authorList>
            <consortium name="RefSeq"/>
        </authorList>
    </citation>
    <scope>IDENTIFICATION</scope>
    <source>
        <tissue evidence="2">Seedling</tissue>
    </source>
</reference>
<dbReference type="PANTHER" id="PTHR31170">
    <property type="entry name" value="BNAC04G53230D PROTEIN"/>
    <property type="match status" value="1"/>
</dbReference>
<sequence length="204" mass="23713">MMKEEYAVANELAINMENTEGPHDDEDLFAYLFNEDEYSSTSRSNQQLEGPKIPKIPRMLRDLDKNKGCFDPRVVSIGPYHHGETQLQEGEKLKSKLVRLHCKTPSKIADLYKKVKDVANEAREFYDREGLQNIDDKAFTKMMFIDDCFILEFMTMCLPPIGDQHEYHPKKMITNDIGNVKHDLLLLENQLPYIVLEALMKDKK</sequence>
<keyword evidence="1" id="KW-1185">Reference proteome</keyword>
<dbReference type="GeneID" id="132800815"/>
<evidence type="ECO:0000313" key="1">
    <source>
        <dbReference type="Proteomes" id="UP001652623"/>
    </source>
</evidence>
<evidence type="ECO:0000313" key="2">
    <source>
        <dbReference type="RefSeq" id="XP_060671100.1"/>
    </source>
</evidence>
<protein>
    <submittedName>
        <fullName evidence="2">UPF0481 protein At3g47200-like</fullName>
    </submittedName>
</protein>
<organism evidence="1 2">
    <name type="scientific">Ziziphus jujuba</name>
    <name type="common">Chinese jujube</name>
    <name type="synonym">Ziziphus sativa</name>
    <dbReference type="NCBI Taxonomy" id="326968"/>
    <lineage>
        <taxon>Eukaryota</taxon>
        <taxon>Viridiplantae</taxon>
        <taxon>Streptophyta</taxon>
        <taxon>Embryophyta</taxon>
        <taxon>Tracheophyta</taxon>
        <taxon>Spermatophyta</taxon>
        <taxon>Magnoliopsida</taxon>
        <taxon>eudicotyledons</taxon>
        <taxon>Gunneridae</taxon>
        <taxon>Pentapetalae</taxon>
        <taxon>rosids</taxon>
        <taxon>fabids</taxon>
        <taxon>Rosales</taxon>
        <taxon>Rhamnaceae</taxon>
        <taxon>Paliureae</taxon>
        <taxon>Ziziphus</taxon>
    </lineage>
</organism>
<dbReference type="InterPro" id="IPR004158">
    <property type="entry name" value="DUF247_pln"/>
</dbReference>
<dbReference type="Proteomes" id="UP001652623">
    <property type="component" value="Chromosome 2"/>
</dbReference>
<proteinExistence type="predicted"/>
<accession>A0ABM4A340</accession>
<dbReference type="Pfam" id="PF03140">
    <property type="entry name" value="DUF247"/>
    <property type="match status" value="1"/>
</dbReference>